<dbReference type="SUPFAM" id="SSF55729">
    <property type="entry name" value="Acyl-CoA N-acyltransferases (Nat)"/>
    <property type="match status" value="1"/>
</dbReference>
<feature type="compositionally biased region" description="Basic and acidic residues" evidence="1">
    <location>
        <begin position="116"/>
        <end position="125"/>
    </location>
</feature>
<feature type="region of interest" description="Disordered" evidence="1">
    <location>
        <begin position="104"/>
        <end position="125"/>
    </location>
</feature>
<evidence type="ECO:0000313" key="2">
    <source>
        <dbReference type="EMBL" id="GIJ16348.1"/>
    </source>
</evidence>
<keyword evidence="3" id="KW-1185">Reference proteome</keyword>
<name>A0ABQ4IEK3_9ACTN</name>
<dbReference type="Gene3D" id="3.40.630.30">
    <property type="match status" value="1"/>
</dbReference>
<reference evidence="2 3" key="1">
    <citation type="submission" date="2021-01" db="EMBL/GenBank/DDBJ databases">
        <title>Whole genome shotgun sequence of Verrucosispora gifhornensis NBRC 16317.</title>
        <authorList>
            <person name="Komaki H."/>
            <person name="Tamura T."/>
        </authorList>
    </citation>
    <scope>NUCLEOTIDE SEQUENCE [LARGE SCALE GENOMIC DNA]</scope>
    <source>
        <strain evidence="2 3">NBRC 16317</strain>
    </source>
</reference>
<organism evidence="2 3">
    <name type="scientific">Micromonospora gifhornensis</name>
    <dbReference type="NCBI Taxonomy" id="84594"/>
    <lineage>
        <taxon>Bacteria</taxon>
        <taxon>Bacillati</taxon>
        <taxon>Actinomycetota</taxon>
        <taxon>Actinomycetes</taxon>
        <taxon>Micromonosporales</taxon>
        <taxon>Micromonosporaceae</taxon>
        <taxon>Micromonospora</taxon>
    </lineage>
</organism>
<accession>A0ABQ4IEK3</accession>
<gene>
    <name evidence="2" type="ORF">Vgi01_30320</name>
</gene>
<dbReference type="InterPro" id="IPR016181">
    <property type="entry name" value="Acyl_CoA_acyltransferase"/>
</dbReference>
<comment type="caution">
    <text evidence="2">The sequence shown here is derived from an EMBL/GenBank/DDBJ whole genome shotgun (WGS) entry which is preliminary data.</text>
</comment>
<evidence type="ECO:0000313" key="3">
    <source>
        <dbReference type="Proteomes" id="UP000647860"/>
    </source>
</evidence>
<evidence type="ECO:0000256" key="1">
    <source>
        <dbReference type="SAM" id="MobiDB-lite"/>
    </source>
</evidence>
<evidence type="ECO:0008006" key="4">
    <source>
        <dbReference type="Google" id="ProtNLM"/>
    </source>
</evidence>
<proteinExistence type="predicted"/>
<dbReference type="EMBL" id="BOPA01000020">
    <property type="protein sequence ID" value="GIJ16348.1"/>
    <property type="molecule type" value="Genomic_DNA"/>
</dbReference>
<sequence>MVRRKAQEFGQGWFWNLDEGWWDARCSQFTDVEGREVPGSDEEVVLGGLTDRSPKVGGFALLHFGSGAGGEVEVVHFVNEDQVDTDMGCGDADSVDDFGEVGPVGEGQAEEAGELDGQHPRGGCGRDGDIVSRARLAASGRYGVIDRVRTRAADQRRGMGRTVMTMLGNRALDEGLTTGLLSATAEGRGLYSALGWEIRGELAGAFRSP</sequence>
<dbReference type="Proteomes" id="UP000647860">
    <property type="component" value="Unassembled WGS sequence"/>
</dbReference>
<dbReference type="RefSeq" id="WP_204291442.1">
    <property type="nucleotide sequence ID" value="NZ_BAAAGZ010000010.1"/>
</dbReference>
<protein>
    <recommendedName>
        <fullName evidence="4">N-acetyltransferase domain-containing protein</fullName>
    </recommendedName>
</protein>